<evidence type="ECO:0000256" key="5">
    <source>
        <dbReference type="ARBA" id="ARBA00022989"/>
    </source>
</evidence>
<dbReference type="PANTHER" id="PTHR42865">
    <property type="entry name" value="PROTON/GLUTAMATE-ASPARTATE SYMPORTER"/>
    <property type="match status" value="1"/>
</dbReference>
<evidence type="ECO:0000256" key="1">
    <source>
        <dbReference type="ARBA" id="ARBA00004651"/>
    </source>
</evidence>
<dbReference type="Gene3D" id="1.10.3860.10">
    <property type="entry name" value="Sodium:dicarboxylate symporter"/>
    <property type="match status" value="1"/>
</dbReference>
<feature type="transmembrane region" description="Helical" evidence="7">
    <location>
        <begin position="204"/>
        <end position="227"/>
    </location>
</feature>
<dbReference type="GO" id="GO:0005886">
    <property type="term" value="C:plasma membrane"/>
    <property type="evidence" value="ECO:0007669"/>
    <property type="project" value="UniProtKB-SubCell"/>
</dbReference>
<feature type="transmembrane region" description="Helical" evidence="7">
    <location>
        <begin position="64"/>
        <end position="85"/>
    </location>
</feature>
<feature type="transmembrane region" description="Helical" evidence="7">
    <location>
        <begin position="97"/>
        <end position="119"/>
    </location>
</feature>
<evidence type="ECO:0000256" key="7">
    <source>
        <dbReference type="SAM" id="Phobius"/>
    </source>
</evidence>
<keyword evidence="6 7" id="KW-0472">Membrane</keyword>
<feature type="transmembrane region" description="Helical" evidence="7">
    <location>
        <begin position="349"/>
        <end position="369"/>
    </location>
</feature>
<comment type="subcellular location">
    <subcellularLocation>
        <location evidence="1">Cell membrane</location>
        <topology evidence="1">Multi-pass membrane protein</topology>
    </subcellularLocation>
</comment>
<dbReference type="InterPro" id="IPR036458">
    <property type="entry name" value="Na:dicarbo_symporter_sf"/>
</dbReference>
<dbReference type="SUPFAM" id="SSF118215">
    <property type="entry name" value="Proton glutamate symport protein"/>
    <property type="match status" value="1"/>
</dbReference>
<sequence>MNINISINLILSVLVSLLAFYLIYLVKSKTNKFSFATLTALVLGLVIGVFFKDSASYLEVVGKGYISLIKMIVVPLVMVSIITSIVRLKNLDTLKAIGFKTLAILLGTTGVATAIGLVIGKVFNLGQGLSYVGVEGFKAREIPAFSKVILDFLPSNPIASIVNNQIIPVVIFSLFVAIALVIEDNKNPEKVKAFKDVILSAYELVLGITRIVLKFIPYGVFALIATAAAKNGLDTLKSLIAVILAVYIACLLQILLVHTPLVALVAKKNPLKFFKDIFPAQVVAFTSQSSYGTLPVTIKSLVENAKVSENIASFVAPLGSTIGMNACGGLYPAIVAVFVANVFNVDLTLYHYFIIIITTIISSIGIAGVPGAATISTTVVLSTAGLPIEGMAMVMAVDAVIDMMRTLTNVTGSAVTAVVVDETEKRKIAKAEKKIVEA</sequence>
<gene>
    <name evidence="8" type="primary">gltP</name>
    <name evidence="8" type="ORF">CTLFYP3_01957</name>
</gene>
<keyword evidence="2" id="KW-0813">Transport</keyword>
<reference evidence="8" key="1">
    <citation type="submission" date="2019-11" db="EMBL/GenBank/DDBJ databases">
        <authorList>
            <person name="Feng L."/>
        </authorList>
    </citation>
    <scope>NUCLEOTIDE SEQUENCE</scope>
    <source>
        <strain evidence="8">CTertiumLFYP3</strain>
    </source>
</reference>
<dbReference type="GO" id="GO:0006835">
    <property type="term" value="P:dicarboxylic acid transport"/>
    <property type="evidence" value="ECO:0007669"/>
    <property type="project" value="TreeGrafter"/>
</dbReference>
<keyword evidence="5 7" id="KW-1133">Transmembrane helix</keyword>
<evidence type="ECO:0000313" key="8">
    <source>
        <dbReference type="EMBL" id="VYU28469.1"/>
    </source>
</evidence>
<feature type="transmembrane region" description="Helical" evidence="7">
    <location>
        <begin position="322"/>
        <end position="343"/>
    </location>
</feature>
<feature type="transmembrane region" description="Helical" evidence="7">
    <location>
        <begin position="6"/>
        <end position="26"/>
    </location>
</feature>
<keyword evidence="3" id="KW-1003">Cell membrane</keyword>
<protein>
    <submittedName>
        <fullName evidence="8">Proton glutamate symport protein</fullName>
    </submittedName>
</protein>
<evidence type="ECO:0000256" key="6">
    <source>
        <dbReference type="ARBA" id="ARBA00023136"/>
    </source>
</evidence>
<dbReference type="EMBL" id="CACRTO010000019">
    <property type="protein sequence ID" value="VYU28469.1"/>
    <property type="molecule type" value="Genomic_DNA"/>
</dbReference>
<dbReference type="GO" id="GO:0015293">
    <property type="term" value="F:symporter activity"/>
    <property type="evidence" value="ECO:0007669"/>
    <property type="project" value="UniProtKB-KW"/>
</dbReference>
<dbReference type="PANTHER" id="PTHR42865:SF7">
    <property type="entry name" value="PROTON_GLUTAMATE-ASPARTATE SYMPORTER"/>
    <property type="match status" value="1"/>
</dbReference>
<feature type="transmembrane region" description="Helical" evidence="7">
    <location>
        <begin position="239"/>
        <end position="266"/>
    </location>
</feature>
<dbReference type="PRINTS" id="PR00173">
    <property type="entry name" value="EDTRNSPORT"/>
</dbReference>
<organism evidence="8">
    <name type="scientific">Clostridium tertium</name>
    <dbReference type="NCBI Taxonomy" id="1559"/>
    <lineage>
        <taxon>Bacteria</taxon>
        <taxon>Bacillati</taxon>
        <taxon>Bacillota</taxon>
        <taxon>Clostridia</taxon>
        <taxon>Eubacteriales</taxon>
        <taxon>Clostridiaceae</taxon>
        <taxon>Clostridium</taxon>
    </lineage>
</organism>
<feature type="transmembrane region" description="Helical" evidence="7">
    <location>
        <begin position="33"/>
        <end position="52"/>
    </location>
</feature>
<accession>A0A6N3DN07</accession>
<dbReference type="Pfam" id="PF00375">
    <property type="entry name" value="SDF"/>
    <property type="match status" value="1"/>
</dbReference>
<dbReference type="InterPro" id="IPR001991">
    <property type="entry name" value="Na-dicarboxylate_symporter"/>
</dbReference>
<evidence type="ECO:0000256" key="4">
    <source>
        <dbReference type="ARBA" id="ARBA00022692"/>
    </source>
</evidence>
<keyword evidence="4 7" id="KW-0812">Transmembrane</keyword>
<dbReference type="AlphaFoldDB" id="A0A6N3DN07"/>
<name>A0A6N3DN07_9CLOT</name>
<feature type="transmembrane region" description="Helical" evidence="7">
    <location>
        <begin position="165"/>
        <end position="183"/>
    </location>
</feature>
<evidence type="ECO:0000256" key="3">
    <source>
        <dbReference type="ARBA" id="ARBA00022475"/>
    </source>
</evidence>
<proteinExistence type="predicted"/>
<dbReference type="RefSeq" id="WP_156626417.1">
    <property type="nucleotide sequence ID" value="NZ_CACRTO010000019.1"/>
</dbReference>
<evidence type="ECO:0000256" key="2">
    <source>
        <dbReference type="ARBA" id="ARBA00022448"/>
    </source>
</evidence>